<dbReference type="GO" id="GO:0004352">
    <property type="term" value="F:glutamate dehydrogenase (NAD+) activity"/>
    <property type="evidence" value="ECO:0007669"/>
    <property type="project" value="InterPro"/>
</dbReference>
<evidence type="ECO:0000259" key="2">
    <source>
        <dbReference type="Pfam" id="PF05088"/>
    </source>
</evidence>
<evidence type="ECO:0000259" key="4">
    <source>
        <dbReference type="Pfam" id="PF21075"/>
    </source>
</evidence>
<evidence type="ECO:0000259" key="6">
    <source>
        <dbReference type="Pfam" id="PF21077"/>
    </source>
</evidence>
<dbReference type="InterPro" id="IPR049062">
    <property type="entry name" value="NAD_Glu_DH_ACT2"/>
</dbReference>
<feature type="domain" description="NAD-glutamate dehydrogenase N-terminal ACT1" evidence="4">
    <location>
        <begin position="35"/>
        <end position="168"/>
    </location>
</feature>
<proteinExistence type="predicted"/>
<dbReference type="Proteomes" id="UP000472676">
    <property type="component" value="Unassembled WGS sequence"/>
</dbReference>
<dbReference type="InterPro" id="IPR046346">
    <property type="entry name" value="Aminoacid_DH-like_N_sf"/>
</dbReference>
<feature type="domain" description="NAD-glutamate dehydrogenase ACT3" evidence="6">
    <location>
        <begin position="560"/>
        <end position="615"/>
    </location>
</feature>
<dbReference type="SUPFAM" id="SSF53223">
    <property type="entry name" value="Aminoacid dehydrogenase-like, N-terminal domain"/>
    <property type="match status" value="1"/>
</dbReference>
<reference evidence="7 8" key="1">
    <citation type="journal article" date="2014" name="Int. J. Syst. Evol. Microbiol.">
        <title>Solimonas terrae sp. nov., isolated from soil.</title>
        <authorList>
            <person name="Kim S.J."/>
            <person name="Moon J.Y."/>
            <person name="Weon H.Y."/>
            <person name="Ahn J.H."/>
            <person name="Chen W.M."/>
            <person name="Kwon S.W."/>
        </authorList>
    </citation>
    <scope>NUCLEOTIDE SEQUENCE [LARGE SCALE GENOMIC DNA]</scope>
    <source>
        <strain evidence="7 8">KIS83-12</strain>
    </source>
</reference>
<dbReference type="InterPro" id="IPR036291">
    <property type="entry name" value="NAD(P)-bd_dom_sf"/>
</dbReference>
<dbReference type="InterPro" id="IPR007780">
    <property type="entry name" value="NAD_Glu_DH_bac"/>
</dbReference>
<dbReference type="InterPro" id="IPR049059">
    <property type="entry name" value="NAD_Glu_DH_HM1"/>
</dbReference>
<dbReference type="Pfam" id="PF21075">
    <property type="entry name" value="GDH_ACT1"/>
    <property type="match status" value="1"/>
</dbReference>
<dbReference type="InterPro" id="IPR049064">
    <property type="entry name" value="NAD_Glu_DH_ACT3"/>
</dbReference>
<evidence type="ECO:0000313" key="7">
    <source>
        <dbReference type="EMBL" id="NGY03849.1"/>
    </source>
</evidence>
<dbReference type="Pfam" id="PF21076">
    <property type="entry name" value="GDH_ACT2"/>
    <property type="match status" value="1"/>
</dbReference>
<dbReference type="PANTHER" id="PTHR43403">
    <property type="entry name" value="NAD-SPECIFIC GLUTAMATE DEHYDROGENASE"/>
    <property type="match status" value="1"/>
</dbReference>
<sequence>MRSEAVEEQAQLLERLQDLARQRAPREVRDGFVSFVRAYYEMASVDTLRMRSLEELTDAALRHFLFAQRRAPGEMLIRVLPPADLAARGGRGLARLETVVDDMPFLVDSLSMAIRDTGAPIDWLVHPILNVAREAQQWDELAADGDAESLVHIEFEAFAQASGYVALEATVAALLADIRVVVDDFSAMRTRSVELARHLAAIDPQATSDDGNEAAEFLRWLDDGHFTFLGCTETDVVSGNDGRPRFETRPETALGLARPGKRYADADALIAPREELDKYSESSRLVVITKGNQRSHIHHAEFVDVVSVKRVRDDGSIGGTCRFIGLFSADAYIDRPRSIPLMRRKAEQVMLRSRLPEHSHSGKYLREILYQLPRDELFQSNEDELFELCMGVRALRERAQLKLFMRRDRYGRFFSCLVFLPRERYSRELRDRIGSELLAACGGSGMDRSMDFLRHGMARIHYIVRTPAGTELTQSTAQIEQRLLAATRSWREQLREAYARRQRGDTVLAARFFDAFPTSYQELTTADEAATDLQSLLQLSTGRDLLPRLIVDTAGAAAGRPTALKLYCRGKPVPLSDVLPTLENFGLRVISQDPHELHPKDGDPVWIQQFTVQLVGDCVLTPEQQRTYFESAFLQTWRNETENDGLNRLVLTAGLEARQVVCLRTLTKYLIQTGLPYSQDYKERLLAEYAPIARLLVQLFEARFDPQLSADQRRDGEIKIAQALDAALDKVVTLDGDRVLRAYTAVVRAALRTNYFQKDIGGGNKRYVSIKLDPRKVPELPAPLPMFEVFVYAPDVEGIHLRGGRVARGGLRWSDRRQDFRTEVLGLMKAQMVKNAIIVPVGAKGGFVVKQGDPADREAWARQGIECYKTFLRGLLDITDNRVGDGIVAPTDVVRLDDDDPYLVVAADKGTATFSDIANGLAAEYNFWLGDAFASGGSAGYDHKKMGITARGAWESVKRHFREVGKDIQSEAFTAVGVGDMSGDVFGNGMLLSPQTQLIAAFDHRHIFIDPAPDVAASFAERERLFAMPRSSWDDYDKTLISEGGGVWSRNSKLIKLSEAAQNALGISRANVTPQELMRAILLAPVDLLWNGGIGTYVKSHLQSHEECGDRANDAIRVDGRQLRCRVVGEGGNLGCTQLGRIEYALDGSGGAGGRINTDFIDNAGGVHTSDREVNIKIPLNRLMLEGELTREVRDPLLAKMTGDIGEAVLADNYVQSLAISLIERDAASQLGEHNEVMRTLERDNQLNRSVEYLPDDEALKERRARNRGLTRPELAVLLSYSKISLFDSLLQSGVPDEPFFDRDLLDYFPHELVKQQRDLLLRHRLRREIIATILANAVVNRMGFSFTHRFADDHGVPRAEVVKAYAIAHEIYDGDRYWLPIQQLDNALPAATQLRLFGRAIGLMKHVTTWLLNYRWTDRPIDEAVAGFGKGIDNLTAMLPDVLPGSYRGDWEKAVAAMLADGVPVGIANQLANTMVLGSALDIIEIAGDAKLPLDEAAQAYFLVGDRLNMLWLLSTIIAFPVQSKWQALARSNLREDSYRLHRRIAARVLQMPGASAQARVDAWLLGNPAKLRFGIQRLHDLQASGVPDFMTLAVAVRELRKLSGL</sequence>
<dbReference type="InterPro" id="IPR024727">
    <property type="entry name" value="NAD_Glu_DH_N_ACT1"/>
</dbReference>
<evidence type="ECO:0000256" key="1">
    <source>
        <dbReference type="ARBA" id="ARBA00023002"/>
    </source>
</evidence>
<keyword evidence="1" id="KW-0560">Oxidoreductase</keyword>
<dbReference type="Pfam" id="PF21073">
    <property type="entry name" value="GDH_HM1"/>
    <property type="match status" value="1"/>
</dbReference>
<gene>
    <name evidence="7" type="ORF">G7Y85_03665</name>
</gene>
<dbReference type="PANTHER" id="PTHR43403:SF1">
    <property type="entry name" value="NAD-SPECIFIC GLUTAMATE DEHYDROGENASE"/>
    <property type="match status" value="1"/>
</dbReference>
<comment type="caution">
    <text evidence="7">The sequence shown here is derived from an EMBL/GenBank/DDBJ whole genome shotgun (WGS) entry which is preliminary data.</text>
</comment>
<evidence type="ECO:0000259" key="3">
    <source>
        <dbReference type="Pfam" id="PF21074"/>
    </source>
</evidence>
<dbReference type="RefSeq" id="WP_166251976.1">
    <property type="nucleotide sequence ID" value="NZ_JAAMOW010000002.1"/>
</dbReference>
<feature type="domain" description="NAD-specific glutamate dehydrogenase C-terminal" evidence="3">
    <location>
        <begin position="1268"/>
        <end position="1602"/>
    </location>
</feature>
<keyword evidence="8" id="KW-1185">Reference proteome</keyword>
<dbReference type="Pfam" id="PF21077">
    <property type="entry name" value="GDH_ACT3"/>
    <property type="match status" value="1"/>
</dbReference>
<dbReference type="InterPro" id="IPR048381">
    <property type="entry name" value="GDH_C"/>
</dbReference>
<dbReference type="InterPro" id="IPR049058">
    <property type="entry name" value="NAD_Glu_DH_HM2"/>
</dbReference>
<dbReference type="SUPFAM" id="SSF51735">
    <property type="entry name" value="NAD(P)-binding Rossmann-fold domains"/>
    <property type="match status" value="1"/>
</dbReference>
<dbReference type="EMBL" id="JAAMOW010000002">
    <property type="protein sequence ID" value="NGY03849.1"/>
    <property type="molecule type" value="Genomic_DNA"/>
</dbReference>
<evidence type="ECO:0000313" key="8">
    <source>
        <dbReference type="Proteomes" id="UP000472676"/>
    </source>
</evidence>
<name>A0A6M2BP53_9GAMM</name>
<dbReference type="PIRSF" id="PIRSF036761">
    <property type="entry name" value="GDH_Mll4104"/>
    <property type="match status" value="1"/>
</dbReference>
<dbReference type="InterPro" id="IPR028971">
    <property type="entry name" value="NAD-GDH_cat"/>
</dbReference>
<dbReference type="GO" id="GO:0006538">
    <property type="term" value="P:L-glutamate catabolic process"/>
    <property type="evidence" value="ECO:0007669"/>
    <property type="project" value="InterPro"/>
</dbReference>
<dbReference type="GO" id="GO:0004069">
    <property type="term" value="F:L-aspartate:2-oxoglutarate aminotransferase activity"/>
    <property type="evidence" value="ECO:0007669"/>
    <property type="project" value="InterPro"/>
</dbReference>
<evidence type="ECO:0000259" key="5">
    <source>
        <dbReference type="Pfam" id="PF21076"/>
    </source>
</evidence>
<dbReference type="InterPro" id="IPR049056">
    <property type="entry name" value="NAD_Glu_DH_HM3"/>
</dbReference>
<dbReference type="Pfam" id="PF21079">
    <property type="entry name" value="GDH_HM2"/>
    <property type="match status" value="1"/>
</dbReference>
<organism evidence="7 8">
    <name type="scientific">Solimonas terrae</name>
    <dbReference type="NCBI Taxonomy" id="1396819"/>
    <lineage>
        <taxon>Bacteria</taxon>
        <taxon>Pseudomonadati</taxon>
        <taxon>Pseudomonadota</taxon>
        <taxon>Gammaproteobacteria</taxon>
        <taxon>Nevskiales</taxon>
        <taxon>Nevskiaceae</taxon>
        <taxon>Solimonas</taxon>
    </lineage>
</organism>
<protein>
    <submittedName>
        <fullName evidence="7">NAD-glutamate dehydrogenase</fullName>
    </submittedName>
</protein>
<dbReference type="Pfam" id="PF21074">
    <property type="entry name" value="GDH_C"/>
    <property type="match status" value="1"/>
</dbReference>
<feature type="domain" description="NAD-glutamate dehydrogenase catalytic" evidence="2">
    <location>
        <begin position="724"/>
        <end position="1222"/>
    </location>
</feature>
<feature type="domain" description="NAD-glutamate dehydrogenase ACT2" evidence="5">
    <location>
        <begin position="402"/>
        <end position="490"/>
    </location>
</feature>
<dbReference type="Pfam" id="PF05088">
    <property type="entry name" value="Bac_GDH_CD"/>
    <property type="match status" value="1"/>
</dbReference>
<accession>A0A6M2BP53</accession>
<dbReference type="Pfam" id="PF21078">
    <property type="entry name" value="GDH_HM3"/>
    <property type="match status" value="1"/>
</dbReference>